<protein>
    <submittedName>
        <fullName evidence="7">Oidioi.mRNA.OKI2018_I69.PAR.g10147.t1.cds</fullName>
    </submittedName>
</protein>
<evidence type="ECO:0000259" key="6">
    <source>
        <dbReference type="PROSITE" id="PS50157"/>
    </source>
</evidence>
<feature type="domain" description="C2H2-type" evidence="6">
    <location>
        <begin position="62"/>
        <end position="84"/>
    </location>
</feature>
<accession>A0ABN7RP28</accession>
<keyword evidence="8" id="KW-1185">Reference proteome</keyword>
<evidence type="ECO:0000256" key="5">
    <source>
        <dbReference type="PROSITE-ProRule" id="PRU00042"/>
    </source>
</evidence>
<keyword evidence="4" id="KW-0862">Zinc</keyword>
<keyword evidence="2" id="KW-0677">Repeat</keyword>
<sequence>MHIENEISDRPHVCPYKNCHKSYKKKLIFEATCEFILEIDLIFSRSDELSRHKRVHTGERPFQCPVCERRFIRSDHLTKHARTHLHLPKYLPSWHQVVEELERLSERLKRTNPGIVPGQKTGLYYPSFAFPPHVDFEGTGSK</sequence>
<evidence type="ECO:0000256" key="1">
    <source>
        <dbReference type="ARBA" id="ARBA00022723"/>
    </source>
</evidence>
<dbReference type="PROSITE" id="PS50157">
    <property type="entry name" value="ZINC_FINGER_C2H2_2"/>
    <property type="match status" value="2"/>
</dbReference>
<gene>
    <name evidence="7" type="ORF">OKIOD_LOCUS1705</name>
</gene>
<dbReference type="PANTHER" id="PTHR23235:SF164">
    <property type="entry name" value="C2H2-TYPE DOMAIN-CONTAINING PROTEIN"/>
    <property type="match status" value="1"/>
</dbReference>
<evidence type="ECO:0000256" key="4">
    <source>
        <dbReference type="ARBA" id="ARBA00022833"/>
    </source>
</evidence>
<keyword evidence="3 5" id="KW-0863">Zinc-finger</keyword>
<organism evidence="7 8">
    <name type="scientific">Oikopleura dioica</name>
    <name type="common">Tunicate</name>
    <dbReference type="NCBI Taxonomy" id="34765"/>
    <lineage>
        <taxon>Eukaryota</taxon>
        <taxon>Metazoa</taxon>
        <taxon>Chordata</taxon>
        <taxon>Tunicata</taxon>
        <taxon>Appendicularia</taxon>
        <taxon>Copelata</taxon>
        <taxon>Oikopleuridae</taxon>
        <taxon>Oikopleura</taxon>
    </lineage>
</organism>
<dbReference type="Proteomes" id="UP001158576">
    <property type="component" value="Chromosome PAR"/>
</dbReference>
<feature type="domain" description="C2H2-type" evidence="6">
    <location>
        <begin position="31"/>
        <end position="61"/>
    </location>
</feature>
<keyword evidence="1" id="KW-0479">Metal-binding</keyword>
<dbReference type="InterPro" id="IPR013087">
    <property type="entry name" value="Znf_C2H2_type"/>
</dbReference>
<dbReference type="EMBL" id="OU015568">
    <property type="protein sequence ID" value="CAG5082519.1"/>
    <property type="molecule type" value="Genomic_DNA"/>
</dbReference>
<evidence type="ECO:0000256" key="3">
    <source>
        <dbReference type="ARBA" id="ARBA00022771"/>
    </source>
</evidence>
<proteinExistence type="predicted"/>
<dbReference type="PANTHER" id="PTHR23235">
    <property type="entry name" value="KRUEPPEL-LIKE TRANSCRIPTION FACTOR"/>
    <property type="match status" value="1"/>
</dbReference>
<dbReference type="SUPFAM" id="SSF57667">
    <property type="entry name" value="beta-beta-alpha zinc fingers"/>
    <property type="match status" value="1"/>
</dbReference>
<evidence type="ECO:0000313" key="8">
    <source>
        <dbReference type="Proteomes" id="UP001158576"/>
    </source>
</evidence>
<dbReference type="Pfam" id="PF00096">
    <property type="entry name" value="zf-C2H2"/>
    <property type="match status" value="1"/>
</dbReference>
<evidence type="ECO:0000256" key="2">
    <source>
        <dbReference type="ARBA" id="ARBA00022737"/>
    </source>
</evidence>
<dbReference type="Gene3D" id="3.30.160.60">
    <property type="entry name" value="Classic Zinc Finger"/>
    <property type="match status" value="2"/>
</dbReference>
<dbReference type="InterPro" id="IPR036236">
    <property type="entry name" value="Znf_C2H2_sf"/>
</dbReference>
<dbReference type="SMART" id="SM00355">
    <property type="entry name" value="ZnF_C2H2"/>
    <property type="match status" value="2"/>
</dbReference>
<name>A0ABN7RP28_OIKDI</name>
<reference evidence="7 8" key="1">
    <citation type="submission" date="2021-04" db="EMBL/GenBank/DDBJ databases">
        <authorList>
            <person name="Bliznina A."/>
        </authorList>
    </citation>
    <scope>NUCLEOTIDE SEQUENCE [LARGE SCALE GENOMIC DNA]</scope>
</reference>
<evidence type="ECO:0000313" key="7">
    <source>
        <dbReference type="EMBL" id="CAG5082519.1"/>
    </source>
</evidence>